<evidence type="ECO:0000313" key="2">
    <source>
        <dbReference type="EMBL" id="KOX74751.1"/>
    </source>
</evidence>
<feature type="region of interest" description="Disordered" evidence="1">
    <location>
        <begin position="99"/>
        <end position="158"/>
    </location>
</feature>
<dbReference type="EMBL" id="KQ435782">
    <property type="protein sequence ID" value="KOX74751.1"/>
    <property type="molecule type" value="Genomic_DNA"/>
</dbReference>
<feature type="compositionally biased region" description="Low complexity" evidence="1">
    <location>
        <begin position="127"/>
        <end position="140"/>
    </location>
</feature>
<evidence type="ECO:0000256" key="1">
    <source>
        <dbReference type="SAM" id="MobiDB-lite"/>
    </source>
</evidence>
<gene>
    <name evidence="2" type="ORF">WN51_14689</name>
</gene>
<reference evidence="2 3" key="1">
    <citation type="submission" date="2015-07" db="EMBL/GenBank/DDBJ databases">
        <title>The genome of Melipona quadrifasciata.</title>
        <authorList>
            <person name="Pan H."/>
            <person name="Kapheim K."/>
        </authorList>
    </citation>
    <scope>NUCLEOTIDE SEQUENCE [LARGE SCALE GENOMIC DNA]</scope>
    <source>
        <strain evidence="2">0111107301</strain>
        <tissue evidence="2">Whole body</tissue>
    </source>
</reference>
<keyword evidence="3" id="KW-1185">Reference proteome</keyword>
<dbReference type="AlphaFoldDB" id="A0A0N0U5F4"/>
<name>A0A0N0U5F4_9HYME</name>
<protein>
    <submittedName>
        <fullName evidence="2">Uncharacterized protein</fullName>
    </submittedName>
</protein>
<proteinExistence type="predicted"/>
<dbReference type="Proteomes" id="UP000053105">
    <property type="component" value="Unassembled WGS sequence"/>
</dbReference>
<accession>A0A0N0U5F4</accession>
<feature type="compositionally biased region" description="Acidic residues" evidence="1">
    <location>
        <begin position="141"/>
        <end position="158"/>
    </location>
</feature>
<feature type="compositionally biased region" description="Basic and acidic residues" evidence="1">
    <location>
        <begin position="99"/>
        <end position="118"/>
    </location>
</feature>
<sequence>MSELKLIKRGQPSVLQKDILKSKISETPYGALKTKRRKTSLDAIRAKGKVDQGNELEESRKLAIVSRVLRIGIIIENLCHWWPSVYNAFQSEIIRRNEAVNEQRKEKDSKSDGQDKLKTNSGDGEMNSVKINSESVVNNESENDDLNEFIETGGSDEE</sequence>
<evidence type="ECO:0000313" key="3">
    <source>
        <dbReference type="Proteomes" id="UP000053105"/>
    </source>
</evidence>
<organism evidence="2 3">
    <name type="scientific">Melipona quadrifasciata</name>
    <dbReference type="NCBI Taxonomy" id="166423"/>
    <lineage>
        <taxon>Eukaryota</taxon>
        <taxon>Metazoa</taxon>
        <taxon>Ecdysozoa</taxon>
        <taxon>Arthropoda</taxon>
        <taxon>Hexapoda</taxon>
        <taxon>Insecta</taxon>
        <taxon>Pterygota</taxon>
        <taxon>Neoptera</taxon>
        <taxon>Endopterygota</taxon>
        <taxon>Hymenoptera</taxon>
        <taxon>Apocrita</taxon>
        <taxon>Aculeata</taxon>
        <taxon>Apoidea</taxon>
        <taxon>Anthophila</taxon>
        <taxon>Apidae</taxon>
        <taxon>Melipona</taxon>
    </lineage>
</organism>